<dbReference type="SMART" id="SM00345">
    <property type="entry name" value="HTH_GNTR"/>
    <property type="match status" value="1"/>
</dbReference>
<gene>
    <name evidence="5" type="ORF">HAQ05_18300</name>
</gene>
<dbReference type="SUPFAM" id="SSF64288">
    <property type="entry name" value="Chorismate lyase-like"/>
    <property type="match status" value="1"/>
</dbReference>
<evidence type="ECO:0000313" key="6">
    <source>
        <dbReference type="Proteomes" id="UP000805841"/>
    </source>
</evidence>
<comment type="caution">
    <text evidence="5">The sequence shown here is derived from an EMBL/GenBank/DDBJ whole genome shotgun (WGS) entry which is preliminary data.</text>
</comment>
<evidence type="ECO:0000256" key="1">
    <source>
        <dbReference type="ARBA" id="ARBA00023015"/>
    </source>
</evidence>
<evidence type="ECO:0000259" key="4">
    <source>
        <dbReference type="PROSITE" id="PS50949"/>
    </source>
</evidence>
<dbReference type="InterPro" id="IPR050679">
    <property type="entry name" value="Bact_HTH_transcr_reg"/>
</dbReference>
<dbReference type="CDD" id="cd07377">
    <property type="entry name" value="WHTH_GntR"/>
    <property type="match status" value="1"/>
</dbReference>
<keyword evidence="1" id="KW-0805">Transcription regulation</keyword>
<dbReference type="PANTHER" id="PTHR44846">
    <property type="entry name" value="MANNOSYL-D-GLYCERATE TRANSPORT/METABOLISM SYSTEM REPRESSOR MNGR-RELATED"/>
    <property type="match status" value="1"/>
</dbReference>
<dbReference type="RefSeq" id="WP_190423109.1">
    <property type="nucleotide sequence ID" value="NZ_JAAOCA010000023.1"/>
</dbReference>
<name>A0ABR7Z599_9PSED</name>
<dbReference type="InterPro" id="IPR036390">
    <property type="entry name" value="WH_DNA-bd_sf"/>
</dbReference>
<dbReference type="Gene3D" id="3.40.1410.10">
    <property type="entry name" value="Chorismate lyase-like"/>
    <property type="match status" value="1"/>
</dbReference>
<evidence type="ECO:0000256" key="3">
    <source>
        <dbReference type="ARBA" id="ARBA00023163"/>
    </source>
</evidence>
<dbReference type="PANTHER" id="PTHR44846:SF7">
    <property type="entry name" value="TRANSCRIPTIONAL REGULATOR OF 2-AMINOETHYLPHOSPHONATE DEGRADATION OPERONS-RELATED"/>
    <property type="match status" value="1"/>
</dbReference>
<dbReference type="Pfam" id="PF07702">
    <property type="entry name" value="UTRA"/>
    <property type="match status" value="1"/>
</dbReference>
<sequence length="240" mass="26955">MRDSAPRAVTAICQALQEQIEHGLLQAGHKLPGERTLSEVFATTRITLREALVQLEARGLVYREERRGWFISPPRLCYDLNARSHFHAMVRAQGREPFTELLSAQALPASAVVCDHLGLPPLSRVFRLCRRRRIDGRLVLYVEHHLNPAYFPGVLEHDLSQPLTELYARQYGIEYGQVRFEVAPTALGADAAAALKVSAGSPGLRILRANYDRQGRLIDCDLEFWRHDAITVVATHGDKS</sequence>
<dbReference type="InterPro" id="IPR028978">
    <property type="entry name" value="Chorismate_lyase_/UTRA_dom_sf"/>
</dbReference>
<protein>
    <submittedName>
        <fullName evidence="5">UTRA domain-containing protein</fullName>
    </submittedName>
</protein>
<dbReference type="InterPro" id="IPR036388">
    <property type="entry name" value="WH-like_DNA-bd_sf"/>
</dbReference>
<dbReference type="Pfam" id="PF00392">
    <property type="entry name" value="GntR"/>
    <property type="match status" value="1"/>
</dbReference>
<organism evidence="5 6">
    <name type="scientific">Pseudomonas typographi</name>
    <dbReference type="NCBI Taxonomy" id="2715964"/>
    <lineage>
        <taxon>Bacteria</taxon>
        <taxon>Pseudomonadati</taxon>
        <taxon>Pseudomonadota</taxon>
        <taxon>Gammaproteobacteria</taxon>
        <taxon>Pseudomonadales</taxon>
        <taxon>Pseudomonadaceae</taxon>
        <taxon>Pseudomonas</taxon>
    </lineage>
</organism>
<accession>A0ABR7Z599</accession>
<keyword evidence="3" id="KW-0804">Transcription</keyword>
<keyword evidence="2" id="KW-0238">DNA-binding</keyword>
<dbReference type="SMART" id="SM00866">
    <property type="entry name" value="UTRA"/>
    <property type="match status" value="1"/>
</dbReference>
<keyword evidence="6" id="KW-1185">Reference proteome</keyword>
<reference evidence="5 6" key="1">
    <citation type="journal article" date="2020" name="Insects">
        <title>Bacteria Belonging to Pseudomonas typographi sp. nov. from the Bark Beetle Ips typographus Have Genomic Potential to Aid in the Host Ecology.</title>
        <authorList>
            <person name="Peral-Aranega E."/>
            <person name="Saati-Santamaria Z."/>
            <person name="Kolarik M."/>
            <person name="Rivas R."/>
            <person name="Garcia-Fraile P."/>
        </authorList>
    </citation>
    <scope>NUCLEOTIDE SEQUENCE [LARGE SCALE GENOMIC DNA]</scope>
    <source>
        <strain evidence="5 6">CA3A</strain>
    </source>
</reference>
<dbReference type="PRINTS" id="PR00035">
    <property type="entry name" value="HTHGNTR"/>
</dbReference>
<dbReference type="PROSITE" id="PS50949">
    <property type="entry name" value="HTH_GNTR"/>
    <property type="match status" value="1"/>
</dbReference>
<evidence type="ECO:0000256" key="2">
    <source>
        <dbReference type="ARBA" id="ARBA00023125"/>
    </source>
</evidence>
<dbReference type="Gene3D" id="1.10.10.10">
    <property type="entry name" value="Winged helix-like DNA-binding domain superfamily/Winged helix DNA-binding domain"/>
    <property type="match status" value="1"/>
</dbReference>
<proteinExistence type="predicted"/>
<dbReference type="Proteomes" id="UP000805841">
    <property type="component" value="Unassembled WGS sequence"/>
</dbReference>
<feature type="domain" description="HTH gntR-type" evidence="4">
    <location>
        <begin position="6"/>
        <end position="74"/>
    </location>
</feature>
<dbReference type="InterPro" id="IPR000524">
    <property type="entry name" value="Tscrpt_reg_HTH_GntR"/>
</dbReference>
<dbReference type="SUPFAM" id="SSF46785">
    <property type="entry name" value="Winged helix' DNA-binding domain"/>
    <property type="match status" value="1"/>
</dbReference>
<dbReference type="InterPro" id="IPR011663">
    <property type="entry name" value="UTRA"/>
</dbReference>
<evidence type="ECO:0000313" key="5">
    <source>
        <dbReference type="EMBL" id="MBD1600643.1"/>
    </source>
</evidence>
<dbReference type="EMBL" id="JAAOCA010000023">
    <property type="protein sequence ID" value="MBD1600643.1"/>
    <property type="molecule type" value="Genomic_DNA"/>
</dbReference>